<evidence type="ECO:0000313" key="1">
    <source>
        <dbReference type="EMBL" id="QDT55150.1"/>
    </source>
</evidence>
<dbReference type="EMBL" id="CP036271">
    <property type="protein sequence ID" value="QDT55150.1"/>
    <property type="molecule type" value="Genomic_DNA"/>
</dbReference>
<accession>A0A517SGB4</accession>
<reference evidence="1 2" key="1">
    <citation type="submission" date="2019-02" db="EMBL/GenBank/DDBJ databases">
        <title>Deep-cultivation of Planctomycetes and their phenomic and genomic characterization uncovers novel biology.</title>
        <authorList>
            <person name="Wiegand S."/>
            <person name="Jogler M."/>
            <person name="Boedeker C."/>
            <person name="Pinto D."/>
            <person name="Vollmers J."/>
            <person name="Rivas-Marin E."/>
            <person name="Kohn T."/>
            <person name="Peeters S.H."/>
            <person name="Heuer A."/>
            <person name="Rast P."/>
            <person name="Oberbeckmann S."/>
            <person name="Bunk B."/>
            <person name="Jeske O."/>
            <person name="Meyerdierks A."/>
            <person name="Storesund J.E."/>
            <person name="Kallscheuer N."/>
            <person name="Luecker S."/>
            <person name="Lage O.M."/>
            <person name="Pohl T."/>
            <person name="Merkel B.J."/>
            <person name="Hornburger P."/>
            <person name="Mueller R.-W."/>
            <person name="Bruemmer F."/>
            <person name="Labrenz M."/>
            <person name="Spormann A.M."/>
            <person name="Op den Camp H."/>
            <person name="Overmann J."/>
            <person name="Amann R."/>
            <person name="Jetten M.S.M."/>
            <person name="Mascher T."/>
            <person name="Medema M.H."/>
            <person name="Devos D.P."/>
            <person name="Kaster A.-K."/>
            <person name="Ovreas L."/>
            <person name="Rohde M."/>
            <person name="Galperin M.Y."/>
            <person name="Jogler C."/>
        </authorList>
    </citation>
    <scope>NUCLEOTIDE SEQUENCE [LARGE SCALE GENOMIC DNA]</scope>
    <source>
        <strain evidence="1 2">Pan44</strain>
    </source>
</reference>
<proteinExistence type="predicted"/>
<keyword evidence="2" id="KW-1185">Reference proteome</keyword>
<name>A0A517SGB4_9PLAN</name>
<dbReference type="AlphaFoldDB" id="A0A517SGB4"/>
<gene>
    <name evidence="1" type="ORF">Pan44_31920</name>
</gene>
<dbReference type="Proteomes" id="UP000315700">
    <property type="component" value="Chromosome"/>
</dbReference>
<evidence type="ECO:0000313" key="2">
    <source>
        <dbReference type="Proteomes" id="UP000315700"/>
    </source>
</evidence>
<sequence>MAANDGGRRRSLPKFMTILCCLIGCGSGTGTFECTATMTIRPEMEPQRIAYFKCDAAGDAIGPVAYADYSRTSADQETGMVVGKATVQLQKTCLYKFQGQVLVVGQGWVSNGWEDQMNTGQEYDGRTSVNLDG</sequence>
<dbReference type="KEGG" id="ccos:Pan44_31920"/>
<protein>
    <submittedName>
        <fullName evidence="1">Uncharacterized protein</fullName>
    </submittedName>
</protein>
<dbReference type="InParanoid" id="A0A517SGB4"/>
<organism evidence="1 2">
    <name type="scientific">Caulifigura coniformis</name>
    <dbReference type="NCBI Taxonomy" id="2527983"/>
    <lineage>
        <taxon>Bacteria</taxon>
        <taxon>Pseudomonadati</taxon>
        <taxon>Planctomycetota</taxon>
        <taxon>Planctomycetia</taxon>
        <taxon>Planctomycetales</taxon>
        <taxon>Planctomycetaceae</taxon>
        <taxon>Caulifigura</taxon>
    </lineage>
</organism>